<accession>A0ABN7VRS6</accession>
<name>A0ABN7VRS6_GIGMA</name>
<sequence>MPRKNRTPKQFLLTILNEHLKFLKRKKQRIPKKYHKDIETEEKRTKDYLRNAKKEFIDHNTLKNKFEKEKFMFNKKIDNFNREIRRLNSVIRKKDKEIEILQFDNNKKDNQIEELKAKMKYLGFENSNLSKQVFNLFPWKRLMSTDKLLLEICSYLSSKDLFTFIKVEKLLYKKLWSIMDFQQLQGGYLGHSEREFSGASHLVFYSKRDIENTFKKYLEVPKNKKQEWLNKRIMIAQEYYNNILKIKHPAIEDQYLLSHQQLQYQLTHQTSFYIPEDFNFE</sequence>
<comment type="caution">
    <text evidence="2">The sequence shown here is derived from an EMBL/GenBank/DDBJ whole genome shotgun (WGS) entry which is preliminary data.</text>
</comment>
<keyword evidence="1" id="KW-0175">Coiled coil</keyword>
<protein>
    <submittedName>
        <fullName evidence="2">25426_t:CDS:1</fullName>
    </submittedName>
</protein>
<evidence type="ECO:0000313" key="3">
    <source>
        <dbReference type="Proteomes" id="UP000789901"/>
    </source>
</evidence>
<keyword evidence="3" id="KW-1185">Reference proteome</keyword>
<evidence type="ECO:0000313" key="2">
    <source>
        <dbReference type="EMBL" id="CAG8795100.1"/>
    </source>
</evidence>
<dbReference type="Proteomes" id="UP000789901">
    <property type="component" value="Unassembled WGS sequence"/>
</dbReference>
<gene>
    <name evidence="2" type="ORF">GMARGA_LOCUS21916</name>
</gene>
<feature type="coiled-coil region" evidence="1">
    <location>
        <begin position="77"/>
        <end position="118"/>
    </location>
</feature>
<reference evidence="2 3" key="1">
    <citation type="submission" date="2021-06" db="EMBL/GenBank/DDBJ databases">
        <authorList>
            <person name="Kallberg Y."/>
            <person name="Tangrot J."/>
            <person name="Rosling A."/>
        </authorList>
    </citation>
    <scope>NUCLEOTIDE SEQUENCE [LARGE SCALE GENOMIC DNA]</scope>
    <source>
        <strain evidence="2 3">120-4 pot B 10/14</strain>
    </source>
</reference>
<evidence type="ECO:0000256" key="1">
    <source>
        <dbReference type="SAM" id="Coils"/>
    </source>
</evidence>
<organism evidence="2 3">
    <name type="scientific">Gigaspora margarita</name>
    <dbReference type="NCBI Taxonomy" id="4874"/>
    <lineage>
        <taxon>Eukaryota</taxon>
        <taxon>Fungi</taxon>
        <taxon>Fungi incertae sedis</taxon>
        <taxon>Mucoromycota</taxon>
        <taxon>Glomeromycotina</taxon>
        <taxon>Glomeromycetes</taxon>
        <taxon>Diversisporales</taxon>
        <taxon>Gigasporaceae</taxon>
        <taxon>Gigaspora</taxon>
    </lineage>
</organism>
<dbReference type="EMBL" id="CAJVQB010020684">
    <property type="protein sequence ID" value="CAG8795100.1"/>
    <property type="molecule type" value="Genomic_DNA"/>
</dbReference>
<proteinExistence type="predicted"/>